<dbReference type="PANTHER" id="PTHR44376:SF22">
    <property type="entry name" value="TRANSCRIPTIONAL COREPRESSOR LEUNIG_HOMOLOG"/>
    <property type="match status" value="1"/>
</dbReference>
<name>A0ABU6Z275_9FABA</name>
<dbReference type="EMBL" id="JASCZI010271867">
    <property type="protein sequence ID" value="MED6216037.1"/>
    <property type="molecule type" value="Genomic_DNA"/>
</dbReference>
<dbReference type="PROSITE" id="PS50082">
    <property type="entry name" value="WD_REPEATS_2"/>
    <property type="match status" value="2"/>
</dbReference>
<dbReference type="InterPro" id="IPR044716">
    <property type="entry name" value="LEUNIG-like"/>
</dbReference>
<sequence>MDKSVRLWDAANGGNGLVRFQPRHGGVLAAVYNKAISVFDVETSTQIYLLQGHSEAVDYICWDPSGAVLVSVSQCLVKIWSMVSGECIQELASPPDQLFYSYVFHPSYSTLLIIGGRKCLELWNMTHNKIMTVSAHEDTISSLAQSLVTRMVASANHDSLVKLWK</sequence>
<proteinExistence type="predicted"/>
<dbReference type="SMART" id="SM00320">
    <property type="entry name" value="WD40"/>
    <property type="match status" value="3"/>
</dbReference>
<evidence type="ECO:0000256" key="1">
    <source>
        <dbReference type="PROSITE-ProRule" id="PRU00221"/>
    </source>
</evidence>
<accession>A0ABU6Z275</accession>
<comment type="caution">
    <text evidence="2">The sequence shown here is derived from an EMBL/GenBank/DDBJ whole genome shotgun (WGS) entry which is preliminary data.</text>
</comment>
<evidence type="ECO:0000313" key="2">
    <source>
        <dbReference type="EMBL" id="MED6216037.1"/>
    </source>
</evidence>
<dbReference type="Pfam" id="PF00400">
    <property type="entry name" value="WD40"/>
    <property type="match status" value="2"/>
</dbReference>
<dbReference type="Gene3D" id="2.130.10.10">
    <property type="entry name" value="YVTN repeat-like/Quinoprotein amine dehydrogenase"/>
    <property type="match status" value="1"/>
</dbReference>
<reference evidence="2 3" key="1">
    <citation type="journal article" date="2023" name="Plants (Basel)">
        <title>Bridging the Gap: Combining Genomics and Transcriptomics Approaches to Understand Stylosanthes scabra, an Orphan Legume from the Brazilian Caatinga.</title>
        <authorList>
            <person name="Ferreira-Neto J.R.C."/>
            <person name="da Silva M.D."/>
            <person name="Binneck E."/>
            <person name="de Melo N.F."/>
            <person name="da Silva R.H."/>
            <person name="de Melo A.L.T.M."/>
            <person name="Pandolfi V."/>
            <person name="Bustamante F.O."/>
            <person name="Brasileiro-Vidal A.C."/>
            <person name="Benko-Iseppon A.M."/>
        </authorList>
    </citation>
    <scope>NUCLEOTIDE SEQUENCE [LARGE SCALE GENOMIC DNA]</scope>
    <source>
        <tissue evidence="2">Leaves</tissue>
    </source>
</reference>
<gene>
    <name evidence="2" type="ORF">PIB30_003682</name>
</gene>
<organism evidence="2 3">
    <name type="scientific">Stylosanthes scabra</name>
    <dbReference type="NCBI Taxonomy" id="79078"/>
    <lineage>
        <taxon>Eukaryota</taxon>
        <taxon>Viridiplantae</taxon>
        <taxon>Streptophyta</taxon>
        <taxon>Embryophyta</taxon>
        <taxon>Tracheophyta</taxon>
        <taxon>Spermatophyta</taxon>
        <taxon>Magnoliopsida</taxon>
        <taxon>eudicotyledons</taxon>
        <taxon>Gunneridae</taxon>
        <taxon>Pentapetalae</taxon>
        <taxon>rosids</taxon>
        <taxon>fabids</taxon>
        <taxon>Fabales</taxon>
        <taxon>Fabaceae</taxon>
        <taxon>Papilionoideae</taxon>
        <taxon>50 kb inversion clade</taxon>
        <taxon>dalbergioids sensu lato</taxon>
        <taxon>Dalbergieae</taxon>
        <taxon>Pterocarpus clade</taxon>
        <taxon>Stylosanthes</taxon>
    </lineage>
</organism>
<dbReference type="Proteomes" id="UP001341840">
    <property type="component" value="Unassembled WGS sequence"/>
</dbReference>
<evidence type="ECO:0000313" key="3">
    <source>
        <dbReference type="Proteomes" id="UP001341840"/>
    </source>
</evidence>
<dbReference type="SUPFAM" id="SSF50978">
    <property type="entry name" value="WD40 repeat-like"/>
    <property type="match status" value="1"/>
</dbReference>
<keyword evidence="1" id="KW-0853">WD repeat</keyword>
<dbReference type="InterPro" id="IPR015943">
    <property type="entry name" value="WD40/YVTN_repeat-like_dom_sf"/>
</dbReference>
<protein>
    <submittedName>
        <fullName evidence="2">Uncharacterized protein</fullName>
    </submittedName>
</protein>
<dbReference type="PROSITE" id="PS50294">
    <property type="entry name" value="WD_REPEATS_REGION"/>
    <property type="match status" value="1"/>
</dbReference>
<feature type="repeat" description="WD" evidence="1">
    <location>
        <begin position="50"/>
        <end position="90"/>
    </location>
</feature>
<dbReference type="InterPro" id="IPR036322">
    <property type="entry name" value="WD40_repeat_dom_sf"/>
</dbReference>
<keyword evidence="3" id="KW-1185">Reference proteome</keyword>
<feature type="repeat" description="WD" evidence="1">
    <location>
        <begin position="133"/>
        <end position="165"/>
    </location>
</feature>
<dbReference type="InterPro" id="IPR001680">
    <property type="entry name" value="WD40_rpt"/>
</dbReference>
<dbReference type="PANTHER" id="PTHR44376">
    <property type="entry name" value="TRANSCRIPTIONAL REGULATOR OF FILAMENTOUS GROWTH FLO8"/>
    <property type="match status" value="1"/>
</dbReference>